<dbReference type="GO" id="GO:0000225">
    <property type="term" value="F:N-acetylglucosaminylphosphatidylinositol deacetylase activity"/>
    <property type="evidence" value="ECO:0007669"/>
    <property type="project" value="UniProtKB-EC"/>
</dbReference>
<sequence length="286" mass="32193">MPPRPQVQPRLTAFPLFFALALPLIRLFLSLTPLPQPQDFNLLLPKTISGISSDDGNKPTALLLTAHPDDEVMFFGPTVLNLVAAGWDLRGLCLSTGDSDGFGQVRKQELVASYEILGVPSENVQIVDDPEIRDGMDTDWDPELVASFVEIYLATNPVDIIITFDSLGITSHPNHISVSSSLSHIPIEFRPRVLKIRSPSIISKFTGPLYIFYLHLQVLLSRPIIKGFFPNLFLNESKRFHVMVNDIPRYITALRAMMAHSSQLVWFRWLYLGASRLMWVNELVEV</sequence>
<evidence type="ECO:0000256" key="1">
    <source>
        <dbReference type="ARBA" id="ARBA00006066"/>
    </source>
</evidence>
<protein>
    <recommendedName>
        <fullName evidence="2">N-acetylglucosaminylphosphatidylinositol deacetylase</fullName>
        <ecNumber evidence="2">3.5.1.89</ecNumber>
    </recommendedName>
</protein>
<keyword evidence="4" id="KW-1185">Reference proteome</keyword>
<dbReference type="EMBL" id="CP143784">
    <property type="protein sequence ID" value="WVN85528.1"/>
    <property type="molecule type" value="Genomic_DNA"/>
</dbReference>
<dbReference type="SUPFAM" id="SSF102588">
    <property type="entry name" value="LmbE-like"/>
    <property type="match status" value="1"/>
</dbReference>
<dbReference type="PANTHER" id="PTHR12993:SF11">
    <property type="entry name" value="N-ACETYLGLUCOSAMINYL-PHOSPHATIDYLINOSITOL DE-N-ACETYLASE"/>
    <property type="match status" value="1"/>
</dbReference>
<comment type="similarity">
    <text evidence="1">Belongs to the PIGL family.</text>
</comment>
<dbReference type="InterPro" id="IPR024078">
    <property type="entry name" value="LmbE-like_dom_sf"/>
</dbReference>
<dbReference type="KEGG" id="cdep:91084889"/>
<dbReference type="GeneID" id="91084889"/>
<dbReference type="AlphaFoldDB" id="A0A1E3IX41"/>
<dbReference type="GO" id="GO:0006506">
    <property type="term" value="P:GPI anchor biosynthetic process"/>
    <property type="evidence" value="ECO:0007669"/>
    <property type="project" value="UniProtKB-UniPathway"/>
</dbReference>
<dbReference type="EC" id="3.5.1.89" evidence="2"/>
<accession>A0A1E3IX41</accession>
<reference evidence="3" key="3">
    <citation type="submission" date="2024-01" db="EMBL/GenBank/DDBJ databases">
        <authorList>
            <person name="Coelho M.A."/>
            <person name="David-Palma M."/>
            <person name="Shea T."/>
            <person name="Sun S."/>
            <person name="Cuomo C.A."/>
            <person name="Heitman J."/>
        </authorList>
    </citation>
    <scope>NUCLEOTIDE SEQUENCE</scope>
    <source>
        <strain evidence="3">CBS 7841</strain>
    </source>
</reference>
<reference evidence="3" key="2">
    <citation type="journal article" date="2022" name="Elife">
        <title>Obligate sexual reproduction of a homothallic fungus closely related to the Cryptococcus pathogenic species complex.</title>
        <authorList>
            <person name="Passer A.R."/>
            <person name="Clancey S.A."/>
            <person name="Shea T."/>
            <person name="David-Palma M."/>
            <person name="Averette A.F."/>
            <person name="Boekhout T."/>
            <person name="Porcel B.M."/>
            <person name="Nowrousian M."/>
            <person name="Cuomo C.A."/>
            <person name="Sun S."/>
            <person name="Heitman J."/>
            <person name="Coelho M.A."/>
        </authorList>
    </citation>
    <scope>NUCLEOTIDE SEQUENCE</scope>
    <source>
        <strain evidence="3">CBS 7841</strain>
    </source>
</reference>
<dbReference type="VEuPathDB" id="FungiDB:L203_00462"/>
<dbReference type="GO" id="GO:0016020">
    <property type="term" value="C:membrane"/>
    <property type="evidence" value="ECO:0007669"/>
    <property type="project" value="GOC"/>
</dbReference>
<reference evidence="3" key="1">
    <citation type="submission" date="2016-06" db="EMBL/GenBank/DDBJ databases">
        <authorList>
            <person name="Cuomo C."/>
            <person name="Litvintseva A."/>
            <person name="Heitman J."/>
            <person name="Chen Y."/>
            <person name="Sun S."/>
            <person name="Springer D."/>
            <person name="Dromer F."/>
            <person name="Young S."/>
            <person name="Zeng Q."/>
            <person name="Chapman S."/>
            <person name="Gujja S."/>
            <person name="Saif S."/>
            <person name="Birren B."/>
        </authorList>
    </citation>
    <scope>NUCLEOTIDE SEQUENCE</scope>
    <source>
        <strain evidence="3">CBS 7841</strain>
    </source>
</reference>
<dbReference type="OrthoDB" id="440160at2759"/>
<evidence type="ECO:0000313" key="3">
    <source>
        <dbReference type="EMBL" id="WVN85528.1"/>
    </source>
</evidence>
<dbReference type="GO" id="GO:0005783">
    <property type="term" value="C:endoplasmic reticulum"/>
    <property type="evidence" value="ECO:0007669"/>
    <property type="project" value="TreeGrafter"/>
</dbReference>
<name>A0A1E3IX41_9TREE</name>
<evidence type="ECO:0000256" key="2">
    <source>
        <dbReference type="ARBA" id="ARBA00012176"/>
    </source>
</evidence>
<dbReference type="Pfam" id="PF02585">
    <property type="entry name" value="PIG-L"/>
    <property type="match status" value="1"/>
</dbReference>
<evidence type="ECO:0000313" key="4">
    <source>
        <dbReference type="Proteomes" id="UP000094043"/>
    </source>
</evidence>
<dbReference type="RefSeq" id="XP_066066228.1">
    <property type="nucleotide sequence ID" value="XM_066210131.1"/>
</dbReference>
<dbReference type="InterPro" id="IPR003737">
    <property type="entry name" value="GlcNAc_PI_deacetylase-related"/>
</dbReference>
<gene>
    <name evidence="3" type="ORF">L203_100675</name>
</gene>
<organism evidence="3 4">
    <name type="scientific">Cryptococcus depauperatus CBS 7841</name>
    <dbReference type="NCBI Taxonomy" id="1295531"/>
    <lineage>
        <taxon>Eukaryota</taxon>
        <taxon>Fungi</taxon>
        <taxon>Dikarya</taxon>
        <taxon>Basidiomycota</taxon>
        <taxon>Agaricomycotina</taxon>
        <taxon>Tremellomycetes</taxon>
        <taxon>Tremellales</taxon>
        <taxon>Cryptococcaceae</taxon>
        <taxon>Cryptococcus</taxon>
    </lineage>
</organism>
<proteinExistence type="inferred from homology"/>
<dbReference type="Proteomes" id="UP000094043">
    <property type="component" value="Chromosome 1"/>
</dbReference>
<dbReference type="PANTHER" id="PTHR12993">
    <property type="entry name" value="N-ACETYLGLUCOSAMINYL-PHOSPHATIDYLINOSITOL DE-N-ACETYLASE-RELATED"/>
    <property type="match status" value="1"/>
</dbReference>
<dbReference type="Gene3D" id="3.40.50.10320">
    <property type="entry name" value="LmbE-like"/>
    <property type="match status" value="1"/>
</dbReference>